<feature type="domain" description="HTH tetR-type" evidence="3">
    <location>
        <begin position="2"/>
        <end position="62"/>
    </location>
</feature>
<feature type="DNA-binding region" description="H-T-H motif" evidence="2">
    <location>
        <begin position="25"/>
        <end position="44"/>
    </location>
</feature>
<dbReference type="PRINTS" id="PR00455">
    <property type="entry name" value="HTHTETR"/>
</dbReference>
<dbReference type="InterPro" id="IPR050109">
    <property type="entry name" value="HTH-type_TetR-like_transc_reg"/>
</dbReference>
<name>A0A9X3ITK8_9GAMM</name>
<dbReference type="AlphaFoldDB" id="A0A9X3ITK8"/>
<dbReference type="PROSITE" id="PS50977">
    <property type="entry name" value="HTH_TETR_2"/>
    <property type="match status" value="1"/>
</dbReference>
<dbReference type="EMBL" id="JAPNOA010000029">
    <property type="protein sequence ID" value="MCY0965994.1"/>
    <property type="molecule type" value="Genomic_DNA"/>
</dbReference>
<dbReference type="GO" id="GO:0000976">
    <property type="term" value="F:transcription cis-regulatory region binding"/>
    <property type="evidence" value="ECO:0007669"/>
    <property type="project" value="TreeGrafter"/>
</dbReference>
<sequence>MIDKRQQILQATADMIAEYGLQACPMSKISARAGCGAGTIYRYFETKEELVKALFEDLIERLTEACLHEYDASQPLRDRFYRLWGNYYHYVLANPGQRALMEQLLASPIICNDQTDCALRTLHLTTHQLLDDGKHQGVFKDLSNEILNTITYGSLIMMSKKLHQSPEKFGTEVPVEALLGMCWDAIRC</sequence>
<dbReference type="GO" id="GO:0003700">
    <property type="term" value="F:DNA-binding transcription factor activity"/>
    <property type="evidence" value="ECO:0007669"/>
    <property type="project" value="TreeGrafter"/>
</dbReference>
<accession>A0A9X3ITK8</accession>
<dbReference type="InterPro" id="IPR009057">
    <property type="entry name" value="Homeodomain-like_sf"/>
</dbReference>
<comment type="caution">
    <text evidence="4">The sequence shown here is derived from an EMBL/GenBank/DDBJ whole genome shotgun (WGS) entry which is preliminary data.</text>
</comment>
<evidence type="ECO:0000313" key="5">
    <source>
        <dbReference type="Proteomes" id="UP001150830"/>
    </source>
</evidence>
<dbReference type="SUPFAM" id="SSF46689">
    <property type="entry name" value="Homeodomain-like"/>
    <property type="match status" value="1"/>
</dbReference>
<evidence type="ECO:0000313" key="4">
    <source>
        <dbReference type="EMBL" id="MCY0965994.1"/>
    </source>
</evidence>
<reference evidence="4" key="1">
    <citation type="submission" date="2022-11" db="EMBL/GenBank/DDBJ databases">
        <title>Parathalassolutuus dongxingensis gen. nov., sp. nov., a novel member of family Oceanospirillaceae isolated from a coastal shrimp pond in Guangxi, China.</title>
        <authorList>
            <person name="Chen H."/>
        </authorList>
    </citation>
    <scope>NUCLEOTIDE SEQUENCE</scope>
    <source>
        <strain evidence="4">G-43</strain>
    </source>
</reference>
<keyword evidence="1 2" id="KW-0238">DNA-binding</keyword>
<dbReference type="InterPro" id="IPR054422">
    <property type="entry name" value="TetR-like_HI_0893_C"/>
</dbReference>
<evidence type="ECO:0000259" key="3">
    <source>
        <dbReference type="PROSITE" id="PS50977"/>
    </source>
</evidence>
<evidence type="ECO:0000256" key="2">
    <source>
        <dbReference type="PROSITE-ProRule" id="PRU00335"/>
    </source>
</evidence>
<evidence type="ECO:0000256" key="1">
    <source>
        <dbReference type="ARBA" id="ARBA00023125"/>
    </source>
</evidence>
<proteinExistence type="predicted"/>
<dbReference type="InterPro" id="IPR001647">
    <property type="entry name" value="HTH_TetR"/>
</dbReference>
<dbReference type="Pfam" id="PF22604">
    <property type="entry name" value="TetR_HI_0893_C"/>
    <property type="match status" value="1"/>
</dbReference>
<dbReference type="PANTHER" id="PTHR30055">
    <property type="entry name" value="HTH-TYPE TRANSCRIPTIONAL REGULATOR RUTR"/>
    <property type="match status" value="1"/>
</dbReference>
<organism evidence="4 5">
    <name type="scientific">Parathalassolituus penaei</name>
    <dbReference type="NCBI Taxonomy" id="2997323"/>
    <lineage>
        <taxon>Bacteria</taxon>
        <taxon>Pseudomonadati</taxon>
        <taxon>Pseudomonadota</taxon>
        <taxon>Gammaproteobacteria</taxon>
        <taxon>Oceanospirillales</taxon>
        <taxon>Oceanospirillaceae</taxon>
        <taxon>Parathalassolituus</taxon>
    </lineage>
</organism>
<protein>
    <submittedName>
        <fullName evidence="4">TetR/AcrR family transcriptional regulator</fullName>
    </submittedName>
</protein>
<dbReference type="PANTHER" id="PTHR30055:SF207">
    <property type="entry name" value="HTH-TYPE TRANSCRIPTIONAL REPRESSOR FATR"/>
    <property type="match status" value="1"/>
</dbReference>
<dbReference type="Gene3D" id="1.10.357.10">
    <property type="entry name" value="Tetracycline Repressor, domain 2"/>
    <property type="match status" value="1"/>
</dbReference>
<gene>
    <name evidence="4" type="ORF">OUO13_12420</name>
</gene>
<dbReference type="Pfam" id="PF00440">
    <property type="entry name" value="TetR_N"/>
    <property type="match status" value="1"/>
</dbReference>
<keyword evidence="5" id="KW-1185">Reference proteome</keyword>
<dbReference type="RefSeq" id="WP_283174201.1">
    <property type="nucleotide sequence ID" value="NZ_JAPNOA010000029.1"/>
</dbReference>
<dbReference type="Proteomes" id="UP001150830">
    <property type="component" value="Unassembled WGS sequence"/>
</dbReference>